<keyword evidence="2" id="KW-0732">Signal</keyword>
<dbReference type="AlphaFoldDB" id="A0ABC9BBJ3"/>
<feature type="chain" id="PRO_5044721585" description="Knottins-like domain-containing protein" evidence="2">
    <location>
        <begin position="26"/>
        <end position="85"/>
    </location>
</feature>
<reference evidence="4 6" key="1">
    <citation type="submission" date="2024-10" db="EMBL/GenBank/DDBJ databases">
        <authorList>
            <person name="Ryan C."/>
        </authorList>
    </citation>
    <scope>NUCLEOTIDE SEQUENCE [LARGE SCALE GENOMIC DNA]</scope>
</reference>
<evidence type="ECO:0000313" key="4">
    <source>
        <dbReference type="EMBL" id="CAL4997392.1"/>
    </source>
</evidence>
<keyword evidence="1" id="KW-1015">Disulfide bond</keyword>
<evidence type="ECO:0000313" key="6">
    <source>
        <dbReference type="Proteomes" id="UP001497457"/>
    </source>
</evidence>
<organism evidence="4 6">
    <name type="scientific">Urochloa decumbens</name>
    <dbReference type="NCBI Taxonomy" id="240449"/>
    <lineage>
        <taxon>Eukaryota</taxon>
        <taxon>Viridiplantae</taxon>
        <taxon>Streptophyta</taxon>
        <taxon>Embryophyta</taxon>
        <taxon>Tracheophyta</taxon>
        <taxon>Spermatophyta</taxon>
        <taxon>Magnoliopsida</taxon>
        <taxon>Liliopsida</taxon>
        <taxon>Poales</taxon>
        <taxon>Poaceae</taxon>
        <taxon>PACMAD clade</taxon>
        <taxon>Panicoideae</taxon>
        <taxon>Panicodae</taxon>
        <taxon>Paniceae</taxon>
        <taxon>Melinidinae</taxon>
        <taxon>Urochloa</taxon>
    </lineage>
</organism>
<dbReference type="EMBL" id="OZ075136">
    <property type="protein sequence ID" value="CAL5003380.1"/>
    <property type="molecule type" value="Genomic_DNA"/>
</dbReference>
<evidence type="ECO:0000256" key="2">
    <source>
        <dbReference type="SAM" id="SignalP"/>
    </source>
</evidence>
<dbReference type="InterPro" id="IPR036574">
    <property type="entry name" value="Scorpion_toxin-like_sf"/>
</dbReference>
<dbReference type="PROSITE" id="PS00940">
    <property type="entry name" value="GAMMA_THIONIN"/>
    <property type="match status" value="1"/>
</dbReference>
<dbReference type="EMBL" id="OZ075135">
    <property type="protein sequence ID" value="CAL4997392.1"/>
    <property type="molecule type" value="Genomic_DNA"/>
</dbReference>
<evidence type="ECO:0000313" key="5">
    <source>
        <dbReference type="EMBL" id="CAL5003380.1"/>
    </source>
</evidence>
<dbReference type="InterPro" id="IPR003614">
    <property type="entry name" value="Knottins"/>
</dbReference>
<name>A0ABC9BBJ3_9POAL</name>
<accession>A0ABC9BBJ3</accession>
<feature type="signal peptide" evidence="2">
    <location>
        <begin position="1"/>
        <end position="25"/>
    </location>
</feature>
<dbReference type="SUPFAM" id="SSF57095">
    <property type="entry name" value="Scorpion toxin-like"/>
    <property type="match status" value="1"/>
</dbReference>
<dbReference type="Proteomes" id="UP001497457">
    <property type="component" value="Chromosome 26rd"/>
</dbReference>
<sequence>MELKSRAIVCALLLALLVLTHEGGGIGNGGGGMAAAEARVCMGKSQHHSFPCISDRLCTRQCLSEGGGWTAGYCHIRYCRCQKAC</sequence>
<dbReference type="Pfam" id="PF00304">
    <property type="entry name" value="Gamma-thionin"/>
    <property type="match status" value="1"/>
</dbReference>
<evidence type="ECO:0000259" key="3">
    <source>
        <dbReference type="SMART" id="SM00505"/>
    </source>
</evidence>
<dbReference type="SMART" id="SM00505">
    <property type="entry name" value="Knot1"/>
    <property type="match status" value="1"/>
</dbReference>
<dbReference type="Proteomes" id="UP001497457">
    <property type="component" value="Chromosome 25rd"/>
</dbReference>
<proteinExistence type="predicted"/>
<dbReference type="InterPro" id="IPR008176">
    <property type="entry name" value="Defensin_plant"/>
</dbReference>
<dbReference type="Gene3D" id="3.30.30.10">
    <property type="entry name" value="Knottin, scorpion toxin-like"/>
    <property type="match status" value="1"/>
</dbReference>
<feature type="domain" description="Knottins-like" evidence="3">
    <location>
        <begin position="40"/>
        <end position="85"/>
    </location>
</feature>
<protein>
    <recommendedName>
        <fullName evidence="3">Knottins-like domain-containing protein</fullName>
    </recommendedName>
</protein>
<evidence type="ECO:0000256" key="1">
    <source>
        <dbReference type="ARBA" id="ARBA00023157"/>
    </source>
</evidence>
<keyword evidence="6" id="KW-1185">Reference proteome</keyword>
<gene>
    <name evidence="4" type="ORF">URODEC1_LOCUS63370</name>
    <name evidence="5" type="ORF">URODEC1_LOCUS66383</name>
</gene>